<evidence type="ECO:0008006" key="5">
    <source>
        <dbReference type="Google" id="ProtNLM"/>
    </source>
</evidence>
<gene>
    <name evidence="3" type="ORF">PILCRDRAFT_813343</name>
</gene>
<keyword evidence="2" id="KW-0472">Membrane</keyword>
<keyword evidence="2" id="KW-1133">Transmembrane helix</keyword>
<dbReference type="STRING" id="765440.A0A0C3FYU5"/>
<dbReference type="HOGENOM" id="CLU_756736_0_0_1"/>
<feature type="region of interest" description="Disordered" evidence="1">
    <location>
        <begin position="243"/>
        <end position="295"/>
    </location>
</feature>
<keyword evidence="4" id="KW-1185">Reference proteome</keyword>
<dbReference type="AlphaFoldDB" id="A0A0C3FYU5"/>
<feature type="transmembrane region" description="Helical" evidence="2">
    <location>
        <begin position="192"/>
        <end position="214"/>
    </location>
</feature>
<dbReference type="EMBL" id="KN832975">
    <property type="protein sequence ID" value="KIM89415.1"/>
    <property type="molecule type" value="Genomic_DNA"/>
</dbReference>
<sequence length="366" mass="40101">MVMFYSRFFTALLFFNRQQNFTVDDSSLKIVYFGTWERGAEVISPLAYGSRPFSTDPTAAATLSFTGSAIYYMSPLWPYSANVLITLDNAEPVWVNLTHPSELNTSIYGPEPAKSEVVWGASGLSDSAHKVIMSMPENGSFIALDTFIYTSFDFMSFLRAKTLAVPSTIPLGSSAEASASPRKLFKRSKASGGTSALIVILCIVAIAAVVILLWRCNNPQHQGTTYPAYPEFPVGFNQNVQLPPSPPSTFQYPPSTRSPGAVNQNVQLPPSPSSALQYLPSSHSPNSLSQSVSLFRSPPWPTPPAESVSVRETRTDTPWYSYEERTISTPTTFYGRSVLSTPEASHVDTLAFRSPRSSLYSSPVRL</sequence>
<accession>A0A0C3FYU5</accession>
<reference evidence="3 4" key="1">
    <citation type="submission" date="2014-04" db="EMBL/GenBank/DDBJ databases">
        <authorList>
            <consortium name="DOE Joint Genome Institute"/>
            <person name="Kuo A."/>
            <person name="Tarkka M."/>
            <person name="Buscot F."/>
            <person name="Kohler A."/>
            <person name="Nagy L.G."/>
            <person name="Floudas D."/>
            <person name="Copeland A."/>
            <person name="Barry K.W."/>
            <person name="Cichocki N."/>
            <person name="Veneault-Fourrey C."/>
            <person name="LaButti K."/>
            <person name="Lindquist E.A."/>
            <person name="Lipzen A."/>
            <person name="Lundell T."/>
            <person name="Morin E."/>
            <person name="Murat C."/>
            <person name="Sun H."/>
            <person name="Tunlid A."/>
            <person name="Henrissat B."/>
            <person name="Grigoriev I.V."/>
            <person name="Hibbett D.S."/>
            <person name="Martin F."/>
            <person name="Nordberg H.P."/>
            <person name="Cantor M.N."/>
            <person name="Hua S.X."/>
        </authorList>
    </citation>
    <scope>NUCLEOTIDE SEQUENCE [LARGE SCALE GENOMIC DNA]</scope>
    <source>
        <strain evidence="3 4">F 1598</strain>
    </source>
</reference>
<feature type="compositionally biased region" description="Polar residues" evidence="1">
    <location>
        <begin position="257"/>
        <end position="280"/>
    </location>
</feature>
<protein>
    <recommendedName>
        <fullName evidence="5">Transmembrane protein</fullName>
    </recommendedName>
</protein>
<dbReference type="OrthoDB" id="3234968at2759"/>
<evidence type="ECO:0000313" key="3">
    <source>
        <dbReference type="EMBL" id="KIM89415.1"/>
    </source>
</evidence>
<dbReference type="Gene3D" id="2.60.120.260">
    <property type="entry name" value="Galactose-binding domain-like"/>
    <property type="match status" value="1"/>
</dbReference>
<name>A0A0C3FYU5_PILCF</name>
<dbReference type="Proteomes" id="UP000054166">
    <property type="component" value="Unassembled WGS sequence"/>
</dbReference>
<feature type="compositionally biased region" description="Low complexity" evidence="1">
    <location>
        <begin position="281"/>
        <end position="293"/>
    </location>
</feature>
<organism evidence="3 4">
    <name type="scientific">Piloderma croceum (strain F 1598)</name>
    <dbReference type="NCBI Taxonomy" id="765440"/>
    <lineage>
        <taxon>Eukaryota</taxon>
        <taxon>Fungi</taxon>
        <taxon>Dikarya</taxon>
        <taxon>Basidiomycota</taxon>
        <taxon>Agaricomycotina</taxon>
        <taxon>Agaricomycetes</taxon>
        <taxon>Agaricomycetidae</taxon>
        <taxon>Atheliales</taxon>
        <taxon>Atheliaceae</taxon>
        <taxon>Piloderma</taxon>
    </lineage>
</organism>
<proteinExistence type="predicted"/>
<evidence type="ECO:0000256" key="2">
    <source>
        <dbReference type="SAM" id="Phobius"/>
    </source>
</evidence>
<reference evidence="4" key="2">
    <citation type="submission" date="2015-01" db="EMBL/GenBank/DDBJ databases">
        <title>Evolutionary Origins and Diversification of the Mycorrhizal Mutualists.</title>
        <authorList>
            <consortium name="DOE Joint Genome Institute"/>
            <consortium name="Mycorrhizal Genomics Consortium"/>
            <person name="Kohler A."/>
            <person name="Kuo A."/>
            <person name="Nagy L.G."/>
            <person name="Floudas D."/>
            <person name="Copeland A."/>
            <person name="Barry K.W."/>
            <person name="Cichocki N."/>
            <person name="Veneault-Fourrey C."/>
            <person name="LaButti K."/>
            <person name="Lindquist E.A."/>
            <person name="Lipzen A."/>
            <person name="Lundell T."/>
            <person name="Morin E."/>
            <person name="Murat C."/>
            <person name="Riley R."/>
            <person name="Ohm R."/>
            <person name="Sun H."/>
            <person name="Tunlid A."/>
            <person name="Henrissat B."/>
            <person name="Grigoriev I.V."/>
            <person name="Hibbett D.S."/>
            <person name="Martin F."/>
        </authorList>
    </citation>
    <scope>NUCLEOTIDE SEQUENCE [LARGE SCALE GENOMIC DNA]</scope>
    <source>
        <strain evidence="4">F 1598</strain>
    </source>
</reference>
<dbReference type="InParanoid" id="A0A0C3FYU5"/>
<evidence type="ECO:0000256" key="1">
    <source>
        <dbReference type="SAM" id="MobiDB-lite"/>
    </source>
</evidence>
<evidence type="ECO:0000313" key="4">
    <source>
        <dbReference type="Proteomes" id="UP000054166"/>
    </source>
</evidence>
<keyword evidence="2" id="KW-0812">Transmembrane</keyword>